<dbReference type="InterPro" id="IPR026325">
    <property type="entry name" value="DUF932"/>
</dbReference>
<organism evidence="2 3">
    <name type="scientific">Desulfosarcina ovata subsp. sediminis</name>
    <dbReference type="NCBI Taxonomy" id="885957"/>
    <lineage>
        <taxon>Bacteria</taxon>
        <taxon>Pseudomonadati</taxon>
        <taxon>Thermodesulfobacteriota</taxon>
        <taxon>Desulfobacteria</taxon>
        <taxon>Desulfobacterales</taxon>
        <taxon>Desulfosarcinaceae</taxon>
        <taxon>Desulfosarcina</taxon>
    </lineage>
</organism>
<sequence>MKSQIIPLTNDQIVELAPAAGAINPHETVSDRYSFVPTIEAVDLLRSAGWQPVHVKQSETRKNDRNGYQKHIIRFMQGALSIDQERVDLVMTNSHDRGCAFQLCASIWRKICGNGLMVSSKLFNFSHRHVSFDTTAFLSSAYQIAEGAGDIAVQVNDLKAIDLSPNEKGVFAMAAHKLVYDDIEKAPILPSQLLKERRYDDQGNDLWTTFNVVQENIMKGGIYGSKRNANGHIRRVKTRPVKSIDRDVRLNKALWILTEEMARLKN</sequence>
<evidence type="ECO:0000313" key="1">
    <source>
        <dbReference type="EMBL" id="BBO80805.1"/>
    </source>
</evidence>
<gene>
    <name evidence="1" type="ORF">DSCO28_13710</name>
    <name evidence="2" type="ORF">DSCO28_14790</name>
</gene>
<dbReference type="Proteomes" id="UP000425960">
    <property type="component" value="Chromosome"/>
</dbReference>
<reference evidence="2 3" key="1">
    <citation type="submission" date="2019-11" db="EMBL/GenBank/DDBJ databases">
        <title>Comparative genomics of hydrocarbon-degrading Desulfosarcina strains.</title>
        <authorList>
            <person name="Watanabe M."/>
            <person name="Kojima H."/>
            <person name="Fukui M."/>
        </authorList>
    </citation>
    <scope>NUCLEOTIDE SEQUENCE [LARGE SCALE GENOMIC DNA]</scope>
    <source>
        <strain evidence="2 3">28bB2T</strain>
    </source>
</reference>
<dbReference type="EMBL" id="AP021876">
    <property type="protein sequence ID" value="BBO80913.1"/>
    <property type="molecule type" value="Genomic_DNA"/>
</dbReference>
<proteinExistence type="predicted"/>
<dbReference type="EMBL" id="AP021876">
    <property type="protein sequence ID" value="BBO80805.1"/>
    <property type="molecule type" value="Genomic_DNA"/>
</dbReference>
<evidence type="ECO:0000313" key="2">
    <source>
        <dbReference type="EMBL" id="BBO80913.1"/>
    </source>
</evidence>
<evidence type="ECO:0008006" key="4">
    <source>
        <dbReference type="Google" id="ProtNLM"/>
    </source>
</evidence>
<name>A0A5K7ZRA2_9BACT</name>
<protein>
    <recommendedName>
        <fullName evidence="4">DUF945 domain-containing protein</fullName>
    </recommendedName>
</protein>
<dbReference type="KEGG" id="dov:DSCO28_13710"/>
<dbReference type="Pfam" id="PF06067">
    <property type="entry name" value="DUF932"/>
    <property type="match status" value="1"/>
</dbReference>
<accession>A0A5K7ZRA2</accession>
<dbReference type="AlphaFoldDB" id="A0A5K7ZRA2"/>
<dbReference type="KEGG" id="dov:DSCO28_14790"/>
<evidence type="ECO:0000313" key="3">
    <source>
        <dbReference type="Proteomes" id="UP000425960"/>
    </source>
</evidence>